<gene>
    <name evidence="4" type="ORF">HLPR_21150</name>
</gene>
<evidence type="ECO:0000259" key="3">
    <source>
        <dbReference type="Pfam" id="PF12945"/>
    </source>
</evidence>
<dbReference type="InterPro" id="IPR009926">
    <property type="entry name" value="T3SS_YcgR_PilZN"/>
</dbReference>
<feature type="transmembrane region" description="Helical" evidence="1">
    <location>
        <begin position="245"/>
        <end position="265"/>
    </location>
</feature>
<keyword evidence="1" id="KW-0472">Membrane</keyword>
<dbReference type="KEGG" id="hprf:HLPR_21150"/>
<dbReference type="GO" id="GO:0035438">
    <property type="term" value="F:cyclic-di-GMP binding"/>
    <property type="evidence" value="ECO:0007669"/>
    <property type="project" value="InterPro"/>
</dbReference>
<feature type="transmembrane region" description="Helical" evidence="1">
    <location>
        <begin position="285"/>
        <end position="308"/>
    </location>
</feature>
<dbReference type="RefSeq" id="WP_338535398.1">
    <property type="nucleotide sequence ID" value="NZ_AP028654.1"/>
</dbReference>
<accession>A0AAU9E575</accession>
<proteinExistence type="predicted"/>
<protein>
    <recommendedName>
        <fullName evidence="6">PilZ domain-containing protein</fullName>
    </recommendedName>
</protein>
<dbReference type="Gene3D" id="2.40.10.220">
    <property type="entry name" value="predicted glycosyltransferase like domains"/>
    <property type="match status" value="1"/>
</dbReference>
<keyword evidence="1" id="KW-1133">Transmembrane helix</keyword>
<dbReference type="InterPro" id="IPR009875">
    <property type="entry name" value="PilZ_domain"/>
</dbReference>
<keyword evidence="1" id="KW-0812">Transmembrane</keyword>
<dbReference type="Pfam" id="PF12945">
    <property type="entry name" value="PilZNR"/>
    <property type="match status" value="1"/>
</dbReference>
<evidence type="ECO:0000256" key="1">
    <source>
        <dbReference type="SAM" id="Phobius"/>
    </source>
</evidence>
<feature type="transmembrane region" description="Helical" evidence="1">
    <location>
        <begin position="328"/>
        <end position="349"/>
    </location>
</feature>
<dbReference type="Pfam" id="PF07238">
    <property type="entry name" value="PilZ"/>
    <property type="match status" value="1"/>
</dbReference>
<sequence length="350" mass="40955">MELKTALITGMLIDIDFFEDGKNSKFKTIVDRQVINGTFTVFTPMHKGKYYVPRISDKVKITFLFNDTEKDFKKPYSFTASIIDRKKSKKSSYLVLKVISKVTNAQRRQSFRLSVVNSIEFEHNIKKGELLTKDISSTGMKCILPYQIKAKEEMKIFFPYKNTIIEIYAHVVDSFQIKDSISKYEARLKFIDTNEATISKISNFLLSKQAEEIRSNLDSKGYSELYKLLNFEDEKRREDDINIRMVNYLAFFSWFIFFIILLFFFKARPKIPYGVQLFFNMYYGSVWNLTSLNIALVLSILQFSLTAYGLSINSTRMKRASDRYSISLIINLILSIVFFIIYSVIIRIIQ</sequence>
<dbReference type="EMBL" id="AP028654">
    <property type="protein sequence ID" value="BEP29784.1"/>
    <property type="molecule type" value="Genomic_DNA"/>
</dbReference>
<organism evidence="4 5">
    <name type="scientific">Helicovermis profundi</name>
    <dbReference type="NCBI Taxonomy" id="3065157"/>
    <lineage>
        <taxon>Bacteria</taxon>
        <taxon>Bacillati</taxon>
        <taxon>Bacillota</taxon>
        <taxon>Clostridia</taxon>
        <taxon>Helicovermis</taxon>
    </lineage>
</organism>
<evidence type="ECO:0000313" key="5">
    <source>
        <dbReference type="Proteomes" id="UP001321786"/>
    </source>
</evidence>
<dbReference type="AlphaFoldDB" id="A0AAU9E575"/>
<evidence type="ECO:0000259" key="2">
    <source>
        <dbReference type="Pfam" id="PF07238"/>
    </source>
</evidence>
<name>A0AAU9E575_9FIRM</name>
<dbReference type="Proteomes" id="UP001321786">
    <property type="component" value="Chromosome"/>
</dbReference>
<feature type="domain" description="Type III secretion system flagellar brake protein YcgR PilZN" evidence="3">
    <location>
        <begin position="10"/>
        <end position="96"/>
    </location>
</feature>
<feature type="domain" description="PilZ" evidence="2">
    <location>
        <begin position="106"/>
        <end position="206"/>
    </location>
</feature>
<reference evidence="4 5" key="1">
    <citation type="submission" date="2023-08" db="EMBL/GenBank/DDBJ databases">
        <title>Helicovermis profunda gen. nov., sp. nov., a novel mesophilic, fermentative bacterium within the Bacillota from a deep-sea hydrothermal vent chimney.</title>
        <authorList>
            <person name="Miyazaki U."/>
            <person name="Mizutani D."/>
            <person name="Hashimoto Y."/>
            <person name="Tame A."/>
            <person name="Sawayama S."/>
            <person name="Miyazaki J."/>
            <person name="Takai K."/>
            <person name="Nakagawa S."/>
        </authorList>
    </citation>
    <scope>NUCLEOTIDE SEQUENCE [LARGE SCALE GENOMIC DNA]</scope>
    <source>
        <strain evidence="4 5">S502</strain>
    </source>
</reference>
<evidence type="ECO:0000313" key="4">
    <source>
        <dbReference type="EMBL" id="BEP29784.1"/>
    </source>
</evidence>
<evidence type="ECO:0008006" key="6">
    <source>
        <dbReference type="Google" id="ProtNLM"/>
    </source>
</evidence>
<keyword evidence="5" id="KW-1185">Reference proteome</keyword>